<dbReference type="SUPFAM" id="SSF51735">
    <property type="entry name" value="NAD(P)-binding Rossmann-fold domains"/>
    <property type="match status" value="1"/>
</dbReference>
<dbReference type="InterPro" id="IPR001732">
    <property type="entry name" value="UDP-Glc/GDP-Man_DH_N"/>
</dbReference>
<evidence type="ECO:0000256" key="1">
    <source>
        <dbReference type="ARBA" id="ARBA00023002"/>
    </source>
</evidence>
<dbReference type="PANTHER" id="PTHR43491">
    <property type="entry name" value="UDP-N-ACETYL-D-MANNOSAMINE DEHYDROGENASE"/>
    <property type="match status" value="1"/>
</dbReference>
<evidence type="ECO:0000256" key="2">
    <source>
        <dbReference type="ARBA" id="ARBA00023027"/>
    </source>
</evidence>
<keyword evidence="6" id="KW-1185">Reference proteome</keyword>
<evidence type="ECO:0000313" key="6">
    <source>
        <dbReference type="Proteomes" id="UP000183508"/>
    </source>
</evidence>
<evidence type="ECO:0000259" key="4">
    <source>
        <dbReference type="SMART" id="SM00984"/>
    </source>
</evidence>
<comment type="similarity">
    <text evidence="3">Belongs to the UDP-glucose/GDP-mannose dehydrogenase family.</text>
</comment>
<dbReference type="SUPFAM" id="SSF48179">
    <property type="entry name" value="6-phosphogluconate dehydrogenase C-terminal domain-like"/>
    <property type="match status" value="1"/>
</dbReference>
<dbReference type="SMART" id="SM00984">
    <property type="entry name" value="UDPG_MGDP_dh_C"/>
    <property type="match status" value="1"/>
</dbReference>
<dbReference type="EMBL" id="FPBV01000014">
    <property type="protein sequence ID" value="SFU93283.1"/>
    <property type="molecule type" value="Genomic_DNA"/>
</dbReference>
<dbReference type="GO" id="GO:0016628">
    <property type="term" value="F:oxidoreductase activity, acting on the CH-CH group of donors, NAD or NADP as acceptor"/>
    <property type="evidence" value="ECO:0007669"/>
    <property type="project" value="InterPro"/>
</dbReference>
<dbReference type="InterPro" id="IPR008927">
    <property type="entry name" value="6-PGluconate_DH-like_C_sf"/>
</dbReference>
<proteinExistence type="inferred from homology"/>
<dbReference type="Pfam" id="PF00984">
    <property type="entry name" value="UDPG_MGDP_dh"/>
    <property type="match status" value="1"/>
</dbReference>
<keyword evidence="1" id="KW-0560">Oxidoreductase</keyword>
<dbReference type="Proteomes" id="UP000183508">
    <property type="component" value="Unassembled WGS sequence"/>
</dbReference>
<evidence type="ECO:0000313" key="5">
    <source>
        <dbReference type="EMBL" id="SFU93283.1"/>
    </source>
</evidence>
<protein>
    <submittedName>
        <fullName evidence="5">UDP-N-acetyl-D-glucosamine dehydrogenase</fullName>
    </submittedName>
</protein>
<feature type="domain" description="UDP-glucose/GDP-mannose dehydrogenase C-terminal" evidence="4">
    <location>
        <begin position="316"/>
        <end position="411"/>
    </location>
</feature>
<accession>A0A1I7K759</accession>
<evidence type="ECO:0000256" key="3">
    <source>
        <dbReference type="PIRNR" id="PIRNR000124"/>
    </source>
</evidence>
<sequence>MAGHVFQRVGVVGQGFVGLPLAVAFASSGVQVVGIDIDARKIQALNAGRSPIADVPDPSLQTLLQAGQIRFTTDIGEIAGTDAVLICVPTPLNERDAPDLTAILEAAKSISRHLAKGQLIVLESSTFPGTTEEVLIPILETYGMRAGEDFYVAYSPERINPGEKFNLKRIPKVVGGVTPASLERALDLYRLVFDQVVPTSSARVAEFTKLLENTQRFINISMMNQLAVLCHQTGLDLWEAIAAAATKPYGFVPYYPGPGVGGHCIPVDPMYLKWYADRARCTLDLVDAANHINHFMPTFVAERIVSLSGVEQPRVLIVGVTYKRDVNDTRESASLRVLEALAQRSAVTAYHDPLVPEIRIGGQQQQSTPLTERTVSSFDVVAILTDHSQVDYELIQRHARNVLDCRGIYKAKHPNVHTL</sequence>
<dbReference type="InterPro" id="IPR036291">
    <property type="entry name" value="NAD(P)-bd_dom_sf"/>
</dbReference>
<dbReference type="InterPro" id="IPR028359">
    <property type="entry name" value="UDP_ManNAc/GlcNAc_DH"/>
</dbReference>
<dbReference type="NCBIfam" id="TIGR03026">
    <property type="entry name" value="NDP-sugDHase"/>
    <property type="match status" value="1"/>
</dbReference>
<reference evidence="6" key="1">
    <citation type="submission" date="2016-10" db="EMBL/GenBank/DDBJ databases">
        <authorList>
            <person name="Varghese N."/>
        </authorList>
    </citation>
    <scope>NUCLEOTIDE SEQUENCE [LARGE SCALE GENOMIC DNA]</scope>
    <source>
        <strain evidence="6">DSM 17980</strain>
    </source>
</reference>
<dbReference type="PIRSF" id="PIRSF500136">
    <property type="entry name" value="UDP_ManNAc_DH"/>
    <property type="match status" value="1"/>
</dbReference>
<dbReference type="InterPro" id="IPR014027">
    <property type="entry name" value="UDP-Glc/GDP-Man_DH_C"/>
</dbReference>
<dbReference type="InterPro" id="IPR017476">
    <property type="entry name" value="UDP-Glc/GDP-Man"/>
</dbReference>
<dbReference type="STRING" id="392015.SAMN05421543_11420"/>
<dbReference type="InterPro" id="IPR014026">
    <property type="entry name" value="UDP-Glc/GDP-Man_DH_dimer"/>
</dbReference>
<dbReference type="Pfam" id="PF03720">
    <property type="entry name" value="UDPG_MGDP_dh_C"/>
    <property type="match status" value="1"/>
</dbReference>
<name>A0A1I7K759_9BACL</name>
<gene>
    <name evidence="5" type="ORF">SAMN05421543_11420</name>
</gene>
<dbReference type="SUPFAM" id="SSF52413">
    <property type="entry name" value="UDP-glucose/GDP-mannose dehydrogenase C-terminal domain"/>
    <property type="match status" value="1"/>
</dbReference>
<dbReference type="Gene3D" id="3.40.50.720">
    <property type="entry name" value="NAD(P)-binding Rossmann-like Domain"/>
    <property type="match status" value="2"/>
</dbReference>
<dbReference type="GO" id="GO:0016616">
    <property type="term" value="F:oxidoreductase activity, acting on the CH-OH group of donors, NAD or NADP as acceptor"/>
    <property type="evidence" value="ECO:0007669"/>
    <property type="project" value="InterPro"/>
</dbReference>
<dbReference type="Pfam" id="PF03721">
    <property type="entry name" value="UDPG_MGDP_dh_N"/>
    <property type="match status" value="1"/>
</dbReference>
<dbReference type="RefSeq" id="WP_074953590.1">
    <property type="nucleotide sequence ID" value="NZ_FPBV01000014.1"/>
</dbReference>
<keyword evidence="2" id="KW-0520">NAD</keyword>
<organism evidence="5 6">
    <name type="scientific">Alicyclobacillus macrosporangiidus</name>
    <dbReference type="NCBI Taxonomy" id="392015"/>
    <lineage>
        <taxon>Bacteria</taxon>
        <taxon>Bacillati</taxon>
        <taxon>Bacillota</taxon>
        <taxon>Bacilli</taxon>
        <taxon>Bacillales</taxon>
        <taxon>Alicyclobacillaceae</taxon>
        <taxon>Alicyclobacillus</taxon>
    </lineage>
</organism>
<dbReference type="PANTHER" id="PTHR43491:SF1">
    <property type="entry name" value="UDP-N-ACETYL-D-MANNOSAMINE DEHYDROGENASE"/>
    <property type="match status" value="1"/>
</dbReference>
<dbReference type="GO" id="GO:0051287">
    <property type="term" value="F:NAD binding"/>
    <property type="evidence" value="ECO:0007669"/>
    <property type="project" value="InterPro"/>
</dbReference>
<dbReference type="PIRSF" id="PIRSF000124">
    <property type="entry name" value="UDPglc_GDPman_dh"/>
    <property type="match status" value="1"/>
</dbReference>
<dbReference type="InterPro" id="IPR036220">
    <property type="entry name" value="UDP-Glc/GDP-Man_DH_C_sf"/>
</dbReference>
<dbReference type="AlphaFoldDB" id="A0A1I7K759"/>
<dbReference type="GO" id="GO:0000271">
    <property type="term" value="P:polysaccharide biosynthetic process"/>
    <property type="evidence" value="ECO:0007669"/>
    <property type="project" value="InterPro"/>
</dbReference>